<protein>
    <recommendedName>
        <fullName evidence="8">isoamylase</fullName>
        <ecNumber evidence="8">3.2.1.68</ecNumber>
    </recommendedName>
</protein>
<dbReference type="EC" id="3.2.1.68" evidence="8"/>
<dbReference type="PANTHER" id="PTHR43002">
    <property type="entry name" value="GLYCOGEN DEBRANCHING ENZYME"/>
    <property type="match status" value="1"/>
</dbReference>
<evidence type="ECO:0000259" key="10">
    <source>
        <dbReference type="SMART" id="SM00642"/>
    </source>
</evidence>
<feature type="domain" description="Glycosyl hydrolase family 13 catalytic" evidence="10">
    <location>
        <begin position="241"/>
        <end position="660"/>
    </location>
</feature>
<reference evidence="11" key="1">
    <citation type="submission" date="2021-01" db="EMBL/GenBank/DDBJ databases">
        <authorList>
            <person name="Corre E."/>
            <person name="Pelletier E."/>
            <person name="Niang G."/>
            <person name="Scheremetjew M."/>
            <person name="Finn R."/>
            <person name="Kale V."/>
            <person name="Holt S."/>
            <person name="Cochrane G."/>
            <person name="Meng A."/>
            <person name="Brown T."/>
            <person name="Cohen L."/>
        </authorList>
    </citation>
    <scope>NUCLEOTIDE SEQUENCE</scope>
    <source>
        <strain evidence="11">CCMP722</strain>
    </source>
</reference>
<evidence type="ECO:0000256" key="4">
    <source>
        <dbReference type="ARBA" id="ARBA00022640"/>
    </source>
</evidence>
<keyword evidence="6" id="KW-0809">Transit peptide</keyword>
<dbReference type="InterPro" id="IPR013783">
    <property type="entry name" value="Ig-like_fold"/>
</dbReference>
<keyword evidence="4" id="KW-0934">Plastid</keyword>
<dbReference type="Pfam" id="PF00128">
    <property type="entry name" value="Alpha-amylase"/>
    <property type="match status" value="2"/>
</dbReference>
<proteinExistence type="inferred from homology"/>
<evidence type="ECO:0000256" key="1">
    <source>
        <dbReference type="ARBA" id="ARBA00004229"/>
    </source>
</evidence>
<dbReference type="InterPro" id="IPR013780">
    <property type="entry name" value="Glyco_hydro_b"/>
</dbReference>
<dbReference type="Gene3D" id="2.60.40.10">
    <property type="entry name" value="Immunoglobulins"/>
    <property type="match status" value="1"/>
</dbReference>
<organism evidence="11">
    <name type="scientific">Pyramimonas obovata</name>
    <dbReference type="NCBI Taxonomy" id="1411642"/>
    <lineage>
        <taxon>Eukaryota</taxon>
        <taxon>Viridiplantae</taxon>
        <taxon>Chlorophyta</taxon>
        <taxon>Pyramimonadophyceae</taxon>
        <taxon>Pyramimonadales</taxon>
        <taxon>Pyramimonadaceae</taxon>
        <taxon>Pyramimonas</taxon>
        <taxon>Pyramimonas incertae sedis</taxon>
    </lineage>
</organism>
<sequence>MVSSLLPVAGVSVPRTQEGTNARAQANERPKCPRHGIALRAQRLSARTKAVQRLSTPQRSMAAPLRVRGARRNQVSVIAAATMPTSSPSDEYTYTPGSATPLGPSPDADKTGVNFSIASKHASVVTLCLLVGYESEVREFPCQRSGDNWHVFVAGLPMAEVRYSYRIDGDGGWEDGHRWDYSKFLLDPYAPLVASRPKYGEGGANGGDYGWWGTYDFESTFDWGADYKRPNHHLADLVIYETAVRGFTASDTSLLGEDLQGSYLGLAAKLDHLVDLGVNAVELLPVHEFDEMEFQRSPNDRMHMVNTWGYSTLGFFAPMTRYAAAGAGPRAAALQFKEMVRQCHAKDVEVILDVVYNHTAEGSDEGPYVIGFRGIDAKTYYMLDTNAYVQMKNYSGCGNTVNCNHPIVAQMIVDSLKHWVEEYHVDGFRFDLASILCRSEDGPPMPAPPLIRMISKDPVLSKVHLIAEPWDCGGDGYLVGHFPNWDIWAEWNGKYRDAVRNFIKGTDGSKKEFASRLTGSADLYQYHNRKPFHSVNFITAHDGFTLRDLVTYNGKHNMANGEGGRDGCNDNYSWNCGHEGHTEEASIKGLRARQMKNFMTALMVSQGTPMMVMGDEIGLTRDGNNNAYGHDNWMTHFNWDTLERKRISHFRFFQQMIKFRRSHPLLGSREFLSDSQCRWYEDNWDNEESRFLAYSLHGGGKGDLYIAFNAHSFYVEAALPAAPSGTSWYRIVDTNLPAPEDIIVEGVAGVGGRYNVAAYGAVILMAK</sequence>
<dbReference type="Pfam" id="PF21156">
    <property type="entry name" value="ISOA1-3_C"/>
    <property type="match status" value="1"/>
</dbReference>
<dbReference type="InterPro" id="IPR014756">
    <property type="entry name" value="Ig_E-set"/>
</dbReference>
<dbReference type="GO" id="GO:0005975">
    <property type="term" value="P:carbohydrate metabolic process"/>
    <property type="evidence" value="ECO:0007669"/>
    <property type="project" value="InterPro"/>
</dbReference>
<dbReference type="InterPro" id="IPR006047">
    <property type="entry name" value="GH13_cat_dom"/>
</dbReference>
<dbReference type="AlphaFoldDB" id="A0A7S0RV54"/>
<evidence type="ECO:0000256" key="8">
    <source>
        <dbReference type="ARBA" id="ARBA00066531"/>
    </source>
</evidence>
<feature type="compositionally biased region" description="Polar residues" evidence="9">
    <location>
        <begin position="14"/>
        <end position="24"/>
    </location>
</feature>
<dbReference type="SMART" id="SM00642">
    <property type="entry name" value="Aamy"/>
    <property type="match status" value="1"/>
</dbReference>
<dbReference type="InterPro" id="IPR004193">
    <property type="entry name" value="Glyco_hydro_13_N"/>
</dbReference>
<dbReference type="SUPFAM" id="SSF81296">
    <property type="entry name" value="E set domains"/>
    <property type="match status" value="1"/>
</dbReference>
<comment type="similarity">
    <text evidence="2">Belongs to the glycosyl hydrolase 13 family.</text>
</comment>
<comment type="catalytic activity">
    <reaction evidence="7">
        <text>Hydrolysis of (1-&gt;6)-alpha-D-glucosidic branch linkages in glycogen, amylopectin and their beta-limit dextrins.</text>
        <dbReference type="EC" id="3.2.1.68"/>
    </reaction>
</comment>
<gene>
    <name evidence="11" type="ORF">POBO1169_LOCUS18462</name>
</gene>
<feature type="region of interest" description="Disordered" evidence="9">
    <location>
        <begin position="1"/>
        <end position="29"/>
    </location>
</feature>
<accession>A0A7S0RV54</accession>
<dbReference type="InterPro" id="IPR048650">
    <property type="entry name" value="ISOA1-3-like_C"/>
</dbReference>
<dbReference type="CDD" id="cd11326">
    <property type="entry name" value="AmyAc_Glg_debranch"/>
    <property type="match status" value="1"/>
</dbReference>
<dbReference type="GO" id="GO:0019156">
    <property type="term" value="F:isoamylase activity"/>
    <property type="evidence" value="ECO:0007669"/>
    <property type="project" value="UniProtKB-EC"/>
</dbReference>
<dbReference type="FunFam" id="3.20.20.80:FF:000054">
    <property type="entry name" value="Glycogen debranching enzyme"/>
    <property type="match status" value="1"/>
</dbReference>
<evidence type="ECO:0000313" key="11">
    <source>
        <dbReference type="EMBL" id="CAD8688068.1"/>
    </source>
</evidence>
<keyword evidence="3" id="KW-0150">Chloroplast</keyword>
<evidence type="ECO:0000256" key="2">
    <source>
        <dbReference type="ARBA" id="ARBA00008061"/>
    </source>
</evidence>
<evidence type="ECO:0000256" key="6">
    <source>
        <dbReference type="ARBA" id="ARBA00022946"/>
    </source>
</evidence>
<dbReference type="Gene3D" id="3.20.20.80">
    <property type="entry name" value="Glycosidases"/>
    <property type="match status" value="1"/>
</dbReference>
<dbReference type="Pfam" id="PF02922">
    <property type="entry name" value="CBM_48"/>
    <property type="match status" value="1"/>
</dbReference>
<dbReference type="InterPro" id="IPR017853">
    <property type="entry name" value="GH"/>
</dbReference>
<dbReference type="SUPFAM" id="SSF51011">
    <property type="entry name" value="Glycosyl hydrolase domain"/>
    <property type="match status" value="1"/>
</dbReference>
<dbReference type="InterPro" id="IPR044505">
    <property type="entry name" value="GlgX_Isoamylase_N_E_set"/>
</dbReference>
<evidence type="ECO:0000256" key="9">
    <source>
        <dbReference type="SAM" id="MobiDB-lite"/>
    </source>
</evidence>
<evidence type="ECO:0000256" key="3">
    <source>
        <dbReference type="ARBA" id="ARBA00022528"/>
    </source>
</evidence>
<evidence type="ECO:0000256" key="7">
    <source>
        <dbReference type="ARBA" id="ARBA00051664"/>
    </source>
</evidence>
<dbReference type="EMBL" id="HBFA01036905">
    <property type="protein sequence ID" value="CAD8688068.1"/>
    <property type="molecule type" value="Transcribed_RNA"/>
</dbReference>
<dbReference type="SUPFAM" id="SSF51445">
    <property type="entry name" value="(Trans)glycosidases"/>
    <property type="match status" value="1"/>
</dbReference>
<evidence type="ECO:0000256" key="5">
    <source>
        <dbReference type="ARBA" id="ARBA00022801"/>
    </source>
</evidence>
<dbReference type="CDD" id="cd02856">
    <property type="entry name" value="E_set_GDE_Isoamylase_N"/>
    <property type="match status" value="1"/>
</dbReference>
<dbReference type="Gene3D" id="2.60.40.1180">
    <property type="entry name" value="Golgi alpha-mannosidase II"/>
    <property type="match status" value="1"/>
</dbReference>
<name>A0A7S0RV54_9CHLO</name>
<comment type="subcellular location">
    <subcellularLocation>
        <location evidence="1">Plastid</location>
        <location evidence="1">Chloroplast</location>
    </subcellularLocation>
</comment>
<dbReference type="GO" id="GO:0009507">
    <property type="term" value="C:chloroplast"/>
    <property type="evidence" value="ECO:0007669"/>
    <property type="project" value="UniProtKB-SubCell"/>
</dbReference>
<keyword evidence="5" id="KW-0378">Hydrolase</keyword>